<evidence type="ECO:0000313" key="2">
    <source>
        <dbReference type="WBParaSite" id="nRc.2.0.1.t30023-RA"/>
    </source>
</evidence>
<evidence type="ECO:0000313" key="1">
    <source>
        <dbReference type="Proteomes" id="UP000887565"/>
    </source>
</evidence>
<reference evidence="2" key="1">
    <citation type="submission" date="2022-11" db="UniProtKB">
        <authorList>
            <consortium name="WormBaseParasite"/>
        </authorList>
    </citation>
    <scope>IDENTIFICATION</scope>
</reference>
<sequence length="72" mass="7737">MSEGFTGDDAAIKKIESFDEICSLLSSIILALQETQKLVIYSALGDRFKGQNVGPAEDGEAGSIIQKRFGVE</sequence>
<proteinExistence type="predicted"/>
<protein>
    <submittedName>
        <fullName evidence="2">Uncharacterized protein</fullName>
    </submittedName>
</protein>
<dbReference type="AlphaFoldDB" id="A0A915JVB8"/>
<dbReference type="WBParaSite" id="nRc.2.0.1.t30023-RA">
    <property type="protein sequence ID" value="nRc.2.0.1.t30023-RA"/>
    <property type="gene ID" value="nRc.2.0.1.g30023"/>
</dbReference>
<name>A0A915JVB8_ROMCU</name>
<dbReference type="Proteomes" id="UP000887565">
    <property type="component" value="Unplaced"/>
</dbReference>
<keyword evidence="1" id="KW-1185">Reference proteome</keyword>
<organism evidence="1 2">
    <name type="scientific">Romanomermis culicivorax</name>
    <name type="common">Nematode worm</name>
    <dbReference type="NCBI Taxonomy" id="13658"/>
    <lineage>
        <taxon>Eukaryota</taxon>
        <taxon>Metazoa</taxon>
        <taxon>Ecdysozoa</taxon>
        <taxon>Nematoda</taxon>
        <taxon>Enoplea</taxon>
        <taxon>Dorylaimia</taxon>
        <taxon>Mermithida</taxon>
        <taxon>Mermithoidea</taxon>
        <taxon>Mermithidae</taxon>
        <taxon>Romanomermis</taxon>
    </lineage>
</organism>
<accession>A0A915JVB8</accession>